<evidence type="ECO:0000313" key="3">
    <source>
        <dbReference type="Proteomes" id="UP001282474"/>
    </source>
</evidence>
<evidence type="ECO:0000256" key="1">
    <source>
        <dbReference type="SAM" id="MobiDB-lite"/>
    </source>
</evidence>
<dbReference type="RefSeq" id="WP_313895581.1">
    <property type="nucleotide sequence ID" value="NZ_JABXWF010000008.1"/>
</dbReference>
<name>A0ABU4MNU4_9ACTN</name>
<dbReference type="GO" id="GO:0005524">
    <property type="term" value="F:ATP binding"/>
    <property type="evidence" value="ECO:0007669"/>
    <property type="project" value="UniProtKB-KW"/>
</dbReference>
<dbReference type="EMBL" id="JARAWJ010000013">
    <property type="protein sequence ID" value="MDX3039130.1"/>
    <property type="molecule type" value="Genomic_DNA"/>
</dbReference>
<feature type="compositionally biased region" description="Low complexity" evidence="1">
    <location>
        <begin position="132"/>
        <end position="143"/>
    </location>
</feature>
<comment type="caution">
    <text evidence="2">The sequence shown here is derived from an EMBL/GenBank/DDBJ whole genome shotgun (WGS) entry which is preliminary data.</text>
</comment>
<dbReference type="Gene3D" id="3.30.565.10">
    <property type="entry name" value="Histidine kinase-like ATPase, C-terminal domain"/>
    <property type="match status" value="1"/>
</dbReference>
<reference evidence="2 3" key="1">
    <citation type="journal article" date="2023" name="Microb. Genom.">
        <title>Mesoterricola silvestris gen. nov., sp. nov., Mesoterricola sediminis sp. nov., Geothrix oryzae sp. nov., Geothrix edaphica sp. nov., Geothrix rubra sp. nov., and Geothrix limicola sp. nov., six novel members of Acidobacteriota isolated from soils.</title>
        <authorList>
            <person name="Weisberg A.J."/>
            <person name="Pearce E."/>
            <person name="Kramer C.G."/>
            <person name="Chang J.H."/>
            <person name="Clarke C.R."/>
        </authorList>
    </citation>
    <scope>NUCLEOTIDE SEQUENCE [LARGE SCALE GENOMIC DNA]</scope>
    <source>
        <strain evidence="2 3">NE20-4-1</strain>
    </source>
</reference>
<evidence type="ECO:0000313" key="2">
    <source>
        <dbReference type="EMBL" id="MDX3039130.1"/>
    </source>
</evidence>
<keyword evidence="3" id="KW-1185">Reference proteome</keyword>
<sequence>MSEGLRLRMEFRVCELPLVRVLVEEAALRARLTAPARAAFGQAAVEIATDAAARGADPGVVELRVRDGELRCEVRYGGAVLPAGLPEGRGPRLAESLLAGIGAAARIDVHDTPGGTSVTLSAPLPVPPPAPVRTTPARALPAR</sequence>
<dbReference type="Proteomes" id="UP001282474">
    <property type="component" value="Unassembled WGS sequence"/>
</dbReference>
<keyword evidence="2" id="KW-0067">ATP-binding</keyword>
<keyword evidence="2" id="KW-0547">Nucleotide-binding</keyword>
<feature type="region of interest" description="Disordered" evidence="1">
    <location>
        <begin position="114"/>
        <end position="143"/>
    </location>
</feature>
<dbReference type="InterPro" id="IPR036890">
    <property type="entry name" value="HATPase_C_sf"/>
</dbReference>
<protein>
    <submittedName>
        <fullName evidence="2">ATP-binding protein</fullName>
    </submittedName>
</protein>
<proteinExistence type="predicted"/>
<gene>
    <name evidence="2" type="ORF">PV383_18395</name>
</gene>
<accession>A0ABU4MNU4</accession>
<organism evidence="2 3">
    <name type="scientific">Streptomyces caniscabiei</name>
    <dbReference type="NCBI Taxonomy" id="2746961"/>
    <lineage>
        <taxon>Bacteria</taxon>
        <taxon>Bacillati</taxon>
        <taxon>Actinomycetota</taxon>
        <taxon>Actinomycetes</taxon>
        <taxon>Kitasatosporales</taxon>
        <taxon>Streptomycetaceae</taxon>
        <taxon>Streptomyces</taxon>
    </lineage>
</organism>